<feature type="domain" description="C3H1-type" evidence="8">
    <location>
        <begin position="243"/>
        <end position="271"/>
    </location>
</feature>
<dbReference type="FunFam" id="4.10.1000.10:FF:000001">
    <property type="entry name" value="zinc finger CCCH domain-containing protein 15-like"/>
    <property type="match status" value="1"/>
</dbReference>
<evidence type="ECO:0000256" key="3">
    <source>
        <dbReference type="ARBA" id="ARBA00022771"/>
    </source>
</evidence>
<feature type="compositionally biased region" description="Low complexity" evidence="7">
    <location>
        <begin position="284"/>
        <end position="323"/>
    </location>
</feature>
<name>A0AAD5JX23_9FUNG</name>
<feature type="compositionally biased region" description="Basic and acidic residues" evidence="7">
    <location>
        <begin position="153"/>
        <end position="164"/>
    </location>
</feature>
<dbReference type="SMART" id="SM00515">
    <property type="entry name" value="eIF5C"/>
    <property type="match status" value="1"/>
</dbReference>
<keyword evidence="1 6" id="KW-0479">Metal-binding</keyword>
<dbReference type="PANTHER" id="PTHR21340:SF0">
    <property type="entry name" value="BIS(5'-NUCLEOSYL)-TETRAPHOSPHATASE [ASYMMETRICAL]"/>
    <property type="match status" value="1"/>
</dbReference>
<feature type="zinc finger region" description="C3H1-type" evidence="6">
    <location>
        <begin position="243"/>
        <end position="271"/>
    </location>
</feature>
<feature type="compositionally biased region" description="Low complexity" evidence="7">
    <location>
        <begin position="514"/>
        <end position="547"/>
    </location>
</feature>
<evidence type="ECO:0000256" key="5">
    <source>
        <dbReference type="ARBA" id="ARBA00022833"/>
    </source>
</evidence>
<feature type="compositionally biased region" description="Low complexity" evidence="7">
    <location>
        <begin position="456"/>
        <end position="473"/>
    </location>
</feature>
<feature type="region of interest" description="Disordered" evidence="7">
    <location>
        <begin position="146"/>
        <end position="240"/>
    </location>
</feature>
<dbReference type="SUPFAM" id="SSF55811">
    <property type="entry name" value="Nudix"/>
    <property type="match status" value="1"/>
</dbReference>
<dbReference type="GO" id="GO:0006167">
    <property type="term" value="P:AMP biosynthetic process"/>
    <property type="evidence" value="ECO:0007669"/>
    <property type="project" value="TreeGrafter"/>
</dbReference>
<evidence type="ECO:0000259" key="8">
    <source>
        <dbReference type="PROSITE" id="PS50103"/>
    </source>
</evidence>
<dbReference type="Gene3D" id="3.90.79.10">
    <property type="entry name" value="Nucleoside Triphosphate Pyrophosphohydrolase"/>
    <property type="match status" value="1"/>
</dbReference>
<dbReference type="PROSITE" id="PS50103">
    <property type="entry name" value="ZF_C3H1"/>
    <property type="match status" value="2"/>
</dbReference>
<dbReference type="InterPro" id="IPR036855">
    <property type="entry name" value="Znf_CCCH_sf"/>
</dbReference>
<organism evidence="10 11">
    <name type="scientific">Phascolomyces articulosus</name>
    <dbReference type="NCBI Taxonomy" id="60185"/>
    <lineage>
        <taxon>Eukaryota</taxon>
        <taxon>Fungi</taxon>
        <taxon>Fungi incertae sedis</taxon>
        <taxon>Mucoromycota</taxon>
        <taxon>Mucoromycotina</taxon>
        <taxon>Mucoromycetes</taxon>
        <taxon>Mucorales</taxon>
        <taxon>Lichtheimiaceae</taxon>
        <taxon>Phascolomyces</taxon>
    </lineage>
</organism>
<keyword evidence="5 6" id="KW-0862">Zinc</keyword>
<evidence type="ECO:0000256" key="1">
    <source>
        <dbReference type="ARBA" id="ARBA00022723"/>
    </source>
</evidence>
<dbReference type="GO" id="GO:0006754">
    <property type="term" value="P:ATP biosynthetic process"/>
    <property type="evidence" value="ECO:0007669"/>
    <property type="project" value="TreeGrafter"/>
</dbReference>
<dbReference type="InterPro" id="IPR016024">
    <property type="entry name" value="ARM-type_fold"/>
</dbReference>
<feature type="compositionally biased region" description="Polar residues" evidence="7">
    <location>
        <begin position="176"/>
        <end position="191"/>
    </location>
</feature>
<dbReference type="SUPFAM" id="SSF48371">
    <property type="entry name" value="ARM repeat"/>
    <property type="match status" value="1"/>
</dbReference>
<feature type="compositionally biased region" description="Low complexity" evidence="7">
    <location>
        <begin position="422"/>
        <end position="437"/>
    </location>
</feature>
<dbReference type="GO" id="GO:0004081">
    <property type="term" value="F:bis(5'-nucleosyl)-tetraphosphatase (asymmetrical) activity"/>
    <property type="evidence" value="ECO:0007669"/>
    <property type="project" value="TreeGrafter"/>
</dbReference>
<protein>
    <submittedName>
        <fullName evidence="10">Uncharacterized protein</fullName>
    </submittedName>
</protein>
<proteinExistence type="predicted"/>
<evidence type="ECO:0000256" key="4">
    <source>
        <dbReference type="ARBA" id="ARBA00022801"/>
    </source>
</evidence>
<keyword evidence="11" id="KW-1185">Reference proteome</keyword>
<feature type="region of interest" description="Disordered" evidence="7">
    <location>
        <begin position="362"/>
        <end position="576"/>
    </location>
</feature>
<dbReference type="Pfam" id="PF00642">
    <property type="entry name" value="zf-CCCH"/>
    <property type="match status" value="2"/>
</dbReference>
<dbReference type="GO" id="GO:0008270">
    <property type="term" value="F:zinc ion binding"/>
    <property type="evidence" value="ECO:0007669"/>
    <property type="project" value="UniProtKB-KW"/>
</dbReference>
<feature type="domain" description="W2" evidence="9">
    <location>
        <begin position="610"/>
        <end position="766"/>
    </location>
</feature>
<feature type="compositionally biased region" description="Low complexity" evidence="7">
    <location>
        <begin position="383"/>
        <end position="410"/>
    </location>
</feature>
<evidence type="ECO:0000259" key="9">
    <source>
        <dbReference type="PROSITE" id="PS51363"/>
    </source>
</evidence>
<dbReference type="PANTHER" id="PTHR21340">
    <property type="entry name" value="DIADENOSINE 5,5-P1,P4-TETRAPHOSPHATE PYROPHOSPHOHYDROLASE MUTT"/>
    <property type="match status" value="1"/>
</dbReference>
<keyword evidence="3 6" id="KW-0863">Zinc-finger</keyword>
<reference evidence="10" key="2">
    <citation type="submission" date="2023-02" db="EMBL/GenBank/DDBJ databases">
        <authorList>
            <consortium name="DOE Joint Genome Institute"/>
            <person name="Mondo S.J."/>
            <person name="Chang Y."/>
            <person name="Wang Y."/>
            <person name="Ahrendt S."/>
            <person name="Andreopoulos W."/>
            <person name="Barry K."/>
            <person name="Beard J."/>
            <person name="Benny G.L."/>
            <person name="Blankenship S."/>
            <person name="Bonito G."/>
            <person name="Cuomo C."/>
            <person name="Desiro A."/>
            <person name="Gervers K.A."/>
            <person name="Hundley H."/>
            <person name="Kuo A."/>
            <person name="LaButti K."/>
            <person name="Lang B.F."/>
            <person name="Lipzen A."/>
            <person name="O'Donnell K."/>
            <person name="Pangilinan J."/>
            <person name="Reynolds N."/>
            <person name="Sandor L."/>
            <person name="Smith M.W."/>
            <person name="Tsang A."/>
            <person name="Grigoriev I.V."/>
            <person name="Stajich J.E."/>
            <person name="Spatafora J.W."/>
        </authorList>
    </citation>
    <scope>NUCLEOTIDE SEQUENCE</scope>
    <source>
        <strain evidence="10">RSA 2281</strain>
    </source>
</reference>
<dbReference type="SMART" id="SM00356">
    <property type="entry name" value="ZnF_C3H1"/>
    <property type="match status" value="2"/>
</dbReference>
<reference evidence="10" key="1">
    <citation type="journal article" date="2022" name="IScience">
        <title>Evolution of zygomycete secretomes and the origins of terrestrial fungal ecologies.</title>
        <authorList>
            <person name="Chang Y."/>
            <person name="Wang Y."/>
            <person name="Mondo S."/>
            <person name="Ahrendt S."/>
            <person name="Andreopoulos W."/>
            <person name="Barry K."/>
            <person name="Beard J."/>
            <person name="Benny G.L."/>
            <person name="Blankenship S."/>
            <person name="Bonito G."/>
            <person name="Cuomo C."/>
            <person name="Desiro A."/>
            <person name="Gervers K.A."/>
            <person name="Hundley H."/>
            <person name="Kuo A."/>
            <person name="LaButti K."/>
            <person name="Lang B.F."/>
            <person name="Lipzen A."/>
            <person name="O'Donnell K."/>
            <person name="Pangilinan J."/>
            <person name="Reynolds N."/>
            <person name="Sandor L."/>
            <person name="Smith M.E."/>
            <person name="Tsang A."/>
            <person name="Grigoriev I.V."/>
            <person name="Stajich J.E."/>
            <person name="Spatafora J.W."/>
        </authorList>
    </citation>
    <scope>NUCLEOTIDE SEQUENCE</scope>
    <source>
        <strain evidence="10">RSA 2281</strain>
    </source>
</reference>
<dbReference type="Pfam" id="PF00293">
    <property type="entry name" value="NUDIX"/>
    <property type="match status" value="1"/>
</dbReference>
<keyword evidence="2" id="KW-0677">Repeat</keyword>
<feature type="domain" description="C3H1-type" evidence="8">
    <location>
        <begin position="330"/>
        <end position="358"/>
    </location>
</feature>
<evidence type="ECO:0000256" key="2">
    <source>
        <dbReference type="ARBA" id="ARBA00022737"/>
    </source>
</evidence>
<dbReference type="Pfam" id="PF02020">
    <property type="entry name" value="W2"/>
    <property type="match status" value="1"/>
</dbReference>
<feature type="region of interest" description="Disordered" evidence="7">
    <location>
        <begin position="279"/>
        <end position="327"/>
    </location>
</feature>
<comment type="caution">
    <text evidence="10">The sequence shown here is derived from an EMBL/GenBank/DDBJ whole genome shotgun (WGS) entry which is preliminary data.</text>
</comment>
<evidence type="ECO:0000256" key="6">
    <source>
        <dbReference type="PROSITE-ProRule" id="PRU00723"/>
    </source>
</evidence>
<evidence type="ECO:0000313" key="11">
    <source>
        <dbReference type="Proteomes" id="UP001209540"/>
    </source>
</evidence>
<dbReference type="EMBL" id="JAIXMP010000056">
    <property type="protein sequence ID" value="KAI9244841.1"/>
    <property type="molecule type" value="Genomic_DNA"/>
</dbReference>
<sequence length="766" mass="87682">MDKSSQNNLYAGLLIYRSHRNVEYLLLNDSFTNKKHWFCPKGQVIGQEDEVKCALRETFEATGLSPKDLRVEEGFKIELKYLSGTRPKKVVYRLAQILDNHARLLPNADGVHFQWCNQHVATEKVIFKSMEDVFKYAQQFIENKLKARQQNRRNRENNGDNMEHRQRHHHYRQQHATSTTTRNNSSPQVNGLVTHHHLNNNSNNHHHRSLQPSASSNQQHDQQQQQQQRRQNQQNESAAANPLYKTRLCERFEKEGTCSYGSKCTFAHGIVELRERVAEEENRNANNGNTSHHTTTTTGTATTSPVSVTMSTTTSATTKSQSSNAESNPLYKTKLCERFMKDKFCQYGPKCHFAHGTQELKERPVFNNNNENGNGRRLEEEQTASQQQQQHQPQQQAQHSSQAQQQQYPQRVASPPVEHQHYYQQQHQRYYRQQQQQHHGEERSTADGSWRTRTHTSSSSTTTNNMNNNNTNNHYNVDENLNNNNHSEHADVSKRDKVVDDIPKPIAVKQNGRSNSTNTNSTINNNINNSTNNNNNNNNNNSKSNISDKPVEKQQRNSNTPLQEVMNGRISPTNKSWMKVVHLSKEEQAKLEMSPPAKTPSPTPAKAAQEEAIIGDLKKFFAEHTASQATSNGKLSDDVKEVTKLEMRNDLSKRQLLFILLASLLEDSPSGVGATLKARTPLFQTFVKTVSDQRTLLKAWEKFVTHRSPALLSKTVVAFSTWYDCDLVDEEAFLGWYEVLQKGSELKLKSSKFIEWLSTADEDDEE</sequence>
<feature type="compositionally biased region" description="Basic residues" evidence="7">
    <location>
        <begin position="194"/>
        <end position="209"/>
    </location>
</feature>
<dbReference type="InterPro" id="IPR003307">
    <property type="entry name" value="W2_domain"/>
</dbReference>
<feature type="zinc finger region" description="C3H1-type" evidence="6">
    <location>
        <begin position="330"/>
        <end position="358"/>
    </location>
</feature>
<dbReference type="InterPro" id="IPR015797">
    <property type="entry name" value="NUDIX_hydrolase-like_dom_sf"/>
</dbReference>
<feature type="compositionally biased region" description="Low complexity" evidence="7">
    <location>
        <begin position="213"/>
        <end position="240"/>
    </location>
</feature>
<feature type="region of interest" description="Disordered" evidence="7">
    <location>
        <begin position="588"/>
        <end position="608"/>
    </location>
</feature>
<dbReference type="SUPFAM" id="SSF90229">
    <property type="entry name" value="CCCH zinc finger"/>
    <property type="match status" value="2"/>
</dbReference>
<dbReference type="InterPro" id="IPR051325">
    <property type="entry name" value="Nudix_hydrolase_domain"/>
</dbReference>
<dbReference type="PROSITE" id="PS51363">
    <property type="entry name" value="W2"/>
    <property type="match status" value="1"/>
</dbReference>
<dbReference type="Gene3D" id="1.25.40.180">
    <property type="match status" value="1"/>
</dbReference>
<dbReference type="Gene3D" id="4.10.1000.10">
    <property type="entry name" value="Zinc finger, CCCH-type"/>
    <property type="match status" value="2"/>
</dbReference>
<dbReference type="AlphaFoldDB" id="A0AAD5JX23"/>
<dbReference type="InterPro" id="IPR000086">
    <property type="entry name" value="NUDIX_hydrolase_dom"/>
</dbReference>
<evidence type="ECO:0000256" key="7">
    <source>
        <dbReference type="SAM" id="MobiDB-lite"/>
    </source>
</evidence>
<accession>A0AAD5JX23</accession>
<dbReference type="InterPro" id="IPR000571">
    <property type="entry name" value="Znf_CCCH"/>
</dbReference>
<dbReference type="Proteomes" id="UP001209540">
    <property type="component" value="Unassembled WGS sequence"/>
</dbReference>
<gene>
    <name evidence="10" type="ORF">BDA99DRAFT_543887</name>
</gene>
<keyword evidence="4" id="KW-0378">Hydrolase</keyword>
<evidence type="ECO:0000313" key="10">
    <source>
        <dbReference type="EMBL" id="KAI9244841.1"/>
    </source>
</evidence>
<feature type="compositionally biased region" description="Basic and acidic residues" evidence="7">
    <location>
        <begin position="486"/>
        <end position="503"/>
    </location>
</feature>